<evidence type="ECO:0000259" key="2">
    <source>
        <dbReference type="Pfam" id="PF00144"/>
    </source>
</evidence>
<sequence length="357" mass="39134">MDFNLAKLKQLDDFLEGEVEASRLPGAAYAVGIGAEVVHENVVGYAENRKGQCRPMRRDTIFDLASLTKVTATLPSILQLIDSGLIRLNDPIGLFLPQFGQGEKAEITVRHLLTHTSGLVSGRKYYESASSRAEVLALILAESPQVPPETRVVYSDIGFILLAQVVEAVTGQRIDRYAQDRIFRPLGMAQTTYCPPPERYGQIAATEEFPDIGVKVGIVHDENAYTMGGVSGHAGLFAPLSDMVAYLQMWLSKENPVLSEAVRKAALKCYTSHLDGRRALGWVCRGDAHDHTGDLWPDTTVGHTGFTGTSLAFDPVSKLWSVLLTNDVHYGRENKTIVRLRGRVHNLVAAALINLQP</sequence>
<dbReference type="Pfam" id="PF00144">
    <property type="entry name" value="Beta-lactamase"/>
    <property type="match status" value="1"/>
</dbReference>
<evidence type="ECO:0000313" key="5">
    <source>
        <dbReference type="Proteomes" id="UP001071230"/>
    </source>
</evidence>
<dbReference type="EMBL" id="CDGJ01000058">
    <property type="protein sequence ID" value="CEJ07519.1"/>
    <property type="molecule type" value="Genomic_DNA"/>
</dbReference>
<reference evidence="3" key="2">
    <citation type="submission" date="2020-01" db="EMBL/GenBank/DDBJ databases">
        <authorList>
            <person name="Hornung B."/>
        </authorList>
    </citation>
    <scope>NUCLEOTIDE SEQUENCE</scope>
    <source>
        <strain evidence="3">PacBioINE</strain>
    </source>
</reference>
<protein>
    <submittedName>
        <fullName evidence="3">Beta-lactamase</fullName>
    </submittedName>
    <submittedName>
        <fullName evidence="4">UPF0214 protein YfeW</fullName>
    </submittedName>
</protein>
<dbReference type="AlphaFoldDB" id="A0A8S0VXT0"/>
<dbReference type="PANTHER" id="PTHR43283:SF11">
    <property type="entry name" value="BETA-LACTAMASE-RELATED DOMAIN-CONTAINING PROTEIN"/>
    <property type="match status" value="1"/>
</dbReference>
<dbReference type="PANTHER" id="PTHR43283">
    <property type="entry name" value="BETA-LACTAMASE-RELATED"/>
    <property type="match status" value="1"/>
</dbReference>
<dbReference type="InterPro" id="IPR001466">
    <property type="entry name" value="Beta-lactam-related"/>
</dbReference>
<dbReference type="SUPFAM" id="SSF56601">
    <property type="entry name" value="beta-lactamase/transpeptidase-like"/>
    <property type="match status" value="1"/>
</dbReference>
<dbReference type="RefSeq" id="WP_240985662.1">
    <property type="nucleotide sequence ID" value="NZ_CDGJ01000058.1"/>
</dbReference>
<name>A0A8S0VXT0_9FIRM</name>
<organism evidence="3">
    <name type="scientific">Acididesulfobacillus acetoxydans</name>
    <dbReference type="NCBI Taxonomy" id="1561005"/>
    <lineage>
        <taxon>Bacteria</taxon>
        <taxon>Bacillati</taxon>
        <taxon>Bacillota</taxon>
        <taxon>Clostridia</taxon>
        <taxon>Eubacteriales</taxon>
        <taxon>Peptococcaceae</taxon>
        <taxon>Acididesulfobacillus</taxon>
    </lineage>
</organism>
<dbReference type="Proteomes" id="UP000836597">
    <property type="component" value="Chromosome"/>
</dbReference>
<evidence type="ECO:0000313" key="4">
    <source>
        <dbReference type="EMBL" id="CEJ07519.1"/>
    </source>
</evidence>
<dbReference type="InterPro" id="IPR050789">
    <property type="entry name" value="Diverse_Enzym_Activities"/>
</dbReference>
<accession>A0A8S0VXT0</accession>
<keyword evidence="5" id="KW-1185">Reference proteome</keyword>
<dbReference type="KEGG" id="aacx:DEACI_2936"/>
<dbReference type="GO" id="GO:0016787">
    <property type="term" value="F:hydrolase activity"/>
    <property type="evidence" value="ECO:0007669"/>
    <property type="project" value="UniProtKB-KW"/>
</dbReference>
<dbReference type="Proteomes" id="UP001071230">
    <property type="component" value="Unassembled WGS sequence"/>
</dbReference>
<dbReference type="EMBL" id="LR746496">
    <property type="protein sequence ID" value="CAA7602263.1"/>
    <property type="molecule type" value="Genomic_DNA"/>
</dbReference>
<keyword evidence="1" id="KW-0378">Hydrolase</keyword>
<dbReference type="InterPro" id="IPR012338">
    <property type="entry name" value="Beta-lactam/transpept-like"/>
</dbReference>
<gene>
    <name evidence="4" type="ORF">DEACI_1985</name>
    <name evidence="3" type="ORF">DEACI_2936</name>
</gene>
<evidence type="ECO:0000313" key="3">
    <source>
        <dbReference type="EMBL" id="CAA7602263.1"/>
    </source>
</evidence>
<proteinExistence type="predicted"/>
<dbReference type="Gene3D" id="3.40.710.10">
    <property type="entry name" value="DD-peptidase/beta-lactamase superfamily"/>
    <property type="match status" value="1"/>
</dbReference>
<evidence type="ECO:0000256" key="1">
    <source>
        <dbReference type="ARBA" id="ARBA00022801"/>
    </source>
</evidence>
<feature type="domain" description="Beta-lactamase-related" evidence="2">
    <location>
        <begin position="11"/>
        <end position="334"/>
    </location>
</feature>
<reference evidence="4" key="1">
    <citation type="submission" date="2014-11" db="EMBL/GenBank/DDBJ databases">
        <authorList>
            <person name="Hornung B.V."/>
        </authorList>
    </citation>
    <scope>NUCLEOTIDE SEQUENCE</scope>
    <source>
        <strain evidence="4">INE</strain>
    </source>
</reference>